<evidence type="ECO:0000313" key="2">
    <source>
        <dbReference type="EMBL" id="KAK9413207.1"/>
    </source>
</evidence>
<gene>
    <name evidence="2" type="ORF">SUNI508_11983</name>
</gene>
<comment type="caution">
    <text evidence="2">The sequence shown here is derived from an EMBL/GenBank/DDBJ whole genome shotgun (WGS) entry which is preliminary data.</text>
</comment>
<dbReference type="Gene3D" id="3.10.450.50">
    <property type="match status" value="1"/>
</dbReference>
<name>A0ABR2UF15_9PEZI</name>
<dbReference type="InterPro" id="IPR037401">
    <property type="entry name" value="SnoaL-like"/>
</dbReference>
<keyword evidence="3" id="KW-1185">Reference proteome</keyword>
<protein>
    <submittedName>
        <fullName evidence="2">SnoaL-like domain-containing protein</fullName>
    </submittedName>
</protein>
<dbReference type="Pfam" id="PF13577">
    <property type="entry name" value="SnoaL_4"/>
    <property type="match status" value="1"/>
</dbReference>
<sequence>MLLNEKFLSSLVFLPMTASYSVEKYLLDRANIHDTVVRLVHSFDARADLATMELVYAADVVTGYDTSPENPPQVMTREALASELDRLHAPFESMQHSVLNILIDLPQPTPDINYLAPDLCNVTAYAHAVFYEKDAEGKPSQLVMRNGNRKVRIPGGSPHT</sequence>
<reference evidence="2 3" key="1">
    <citation type="journal article" date="2024" name="J. Plant Pathol.">
        <title>Sequence and assembly of the genome of Seiridium unicorne, isolate CBS 538.82, causal agent of cypress canker disease.</title>
        <authorList>
            <person name="Scali E."/>
            <person name="Rocca G.D."/>
            <person name="Danti R."/>
            <person name="Garbelotto M."/>
            <person name="Barberini S."/>
            <person name="Baroncelli R."/>
            <person name="Emiliani G."/>
        </authorList>
    </citation>
    <scope>NUCLEOTIDE SEQUENCE [LARGE SCALE GENOMIC DNA]</scope>
    <source>
        <strain evidence="2 3">BM-138-508</strain>
    </source>
</reference>
<dbReference type="InterPro" id="IPR032710">
    <property type="entry name" value="NTF2-like_dom_sf"/>
</dbReference>
<evidence type="ECO:0000313" key="3">
    <source>
        <dbReference type="Proteomes" id="UP001408356"/>
    </source>
</evidence>
<dbReference type="EMBL" id="JARVKF010000441">
    <property type="protein sequence ID" value="KAK9413207.1"/>
    <property type="molecule type" value="Genomic_DNA"/>
</dbReference>
<proteinExistence type="predicted"/>
<feature type="domain" description="SnoaL-like" evidence="1">
    <location>
        <begin position="25"/>
        <end position="155"/>
    </location>
</feature>
<accession>A0ABR2UF15</accession>
<organism evidence="2 3">
    <name type="scientific">Seiridium unicorne</name>
    <dbReference type="NCBI Taxonomy" id="138068"/>
    <lineage>
        <taxon>Eukaryota</taxon>
        <taxon>Fungi</taxon>
        <taxon>Dikarya</taxon>
        <taxon>Ascomycota</taxon>
        <taxon>Pezizomycotina</taxon>
        <taxon>Sordariomycetes</taxon>
        <taxon>Xylariomycetidae</taxon>
        <taxon>Amphisphaeriales</taxon>
        <taxon>Sporocadaceae</taxon>
        <taxon>Seiridium</taxon>
    </lineage>
</organism>
<evidence type="ECO:0000259" key="1">
    <source>
        <dbReference type="Pfam" id="PF13577"/>
    </source>
</evidence>
<dbReference type="SUPFAM" id="SSF54427">
    <property type="entry name" value="NTF2-like"/>
    <property type="match status" value="1"/>
</dbReference>
<dbReference type="Proteomes" id="UP001408356">
    <property type="component" value="Unassembled WGS sequence"/>
</dbReference>